<keyword evidence="1" id="KW-1133">Transmembrane helix</keyword>
<feature type="transmembrane region" description="Helical" evidence="1">
    <location>
        <begin position="70"/>
        <end position="89"/>
    </location>
</feature>
<feature type="transmembrane region" description="Helical" evidence="1">
    <location>
        <begin position="12"/>
        <end position="33"/>
    </location>
</feature>
<organism evidence="2 3">
    <name type="scientific">Halorubrum cibi</name>
    <dbReference type="NCBI Taxonomy" id="413815"/>
    <lineage>
        <taxon>Archaea</taxon>
        <taxon>Methanobacteriati</taxon>
        <taxon>Methanobacteriota</taxon>
        <taxon>Stenosarchaea group</taxon>
        <taxon>Halobacteria</taxon>
        <taxon>Halobacteriales</taxon>
        <taxon>Haloferacaceae</taxon>
        <taxon>Halorubrum</taxon>
    </lineage>
</organism>
<evidence type="ECO:0000256" key="1">
    <source>
        <dbReference type="SAM" id="Phobius"/>
    </source>
</evidence>
<feature type="transmembrane region" description="Helical" evidence="1">
    <location>
        <begin position="222"/>
        <end position="243"/>
    </location>
</feature>
<dbReference type="Proteomes" id="UP000319712">
    <property type="component" value="Unassembled WGS sequence"/>
</dbReference>
<evidence type="ECO:0008006" key="4">
    <source>
        <dbReference type="Google" id="ProtNLM"/>
    </source>
</evidence>
<feature type="transmembrane region" description="Helical" evidence="1">
    <location>
        <begin position="101"/>
        <end position="120"/>
    </location>
</feature>
<evidence type="ECO:0000313" key="3">
    <source>
        <dbReference type="Proteomes" id="UP000319712"/>
    </source>
</evidence>
<dbReference type="RefSeq" id="WP_142987598.1">
    <property type="nucleotide sequence ID" value="NZ_FXTD01000012.1"/>
</dbReference>
<keyword evidence="1" id="KW-0812">Transmembrane</keyword>
<feature type="transmembrane region" description="Helical" evidence="1">
    <location>
        <begin position="161"/>
        <end position="178"/>
    </location>
</feature>
<feature type="transmembrane region" description="Helical" evidence="1">
    <location>
        <begin position="184"/>
        <end position="201"/>
    </location>
</feature>
<keyword evidence="3" id="KW-1185">Reference proteome</keyword>
<dbReference type="EMBL" id="FXTD01000012">
    <property type="protein sequence ID" value="SMO86158.1"/>
    <property type="molecule type" value="Genomic_DNA"/>
</dbReference>
<dbReference type="AlphaFoldDB" id="A0A521EQF3"/>
<reference evidence="2 3" key="1">
    <citation type="submission" date="2017-05" db="EMBL/GenBank/DDBJ databases">
        <authorList>
            <person name="Varghese N."/>
            <person name="Submissions S."/>
        </authorList>
    </citation>
    <scope>NUCLEOTIDE SEQUENCE [LARGE SCALE GENOMIC DNA]</scope>
    <source>
        <strain evidence="2 3">DSM 19504</strain>
    </source>
</reference>
<evidence type="ECO:0000313" key="2">
    <source>
        <dbReference type="EMBL" id="SMO86158.1"/>
    </source>
</evidence>
<feature type="transmembrane region" description="Helical" evidence="1">
    <location>
        <begin position="255"/>
        <end position="272"/>
    </location>
</feature>
<proteinExistence type="predicted"/>
<keyword evidence="1" id="KW-0472">Membrane</keyword>
<sequence>MELDRRIRVTPLQAGEVLTLLSIPLILAVIYYLTPISFQNHLVLDHTNPALHTFWTNSLVHEHKPGDGHLIGNIVGYTILVLPCWALYIHRNQRRRFWTGFLILLTLGALAASISSYLAFHEVLGLQIQNDRGFSGVVGAVDGFLVMTILQTFAQEQEEKVAMLSVGLYFAYLFMGLGALTSRYIILGFGVLALIAVFAGTRTKYVSHPEQLSDWGYKNRRLSGILVIAALVSTFAFAAALPTEITSSSGGLKNIVAHGAGILFGMTVEVFLRRIN</sequence>
<name>A0A521EQF3_9EURY</name>
<protein>
    <recommendedName>
        <fullName evidence="4">Membrane associated serine protease, rhomboid family</fullName>
    </recommendedName>
</protein>
<accession>A0A521EQF3</accession>
<feature type="transmembrane region" description="Helical" evidence="1">
    <location>
        <begin position="132"/>
        <end position="154"/>
    </location>
</feature>
<gene>
    <name evidence="2" type="ORF">SAMN06264867_11226</name>
</gene>
<dbReference type="OrthoDB" id="350734at2157"/>